<feature type="non-terminal residue" evidence="6">
    <location>
        <position position="72"/>
    </location>
</feature>
<dbReference type="InterPro" id="IPR000679">
    <property type="entry name" value="Znf_GATA"/>
</dbReference>
<reference evidence="6 7" key="1">
    <citation type="submission" date="2022-03" db="EMBL/GenBank/DDBJ databases">
        <authorList>
            <person name="Nunn A."/>
            <person name="Chopra R."/>
            <person name="Nunn A."/>
            <person name="Contreras Garrido A."/>
        </authorList>
    </citation>
    <scope>NUCLEOTIDE SEQUENCE [LARGE SCALE GENOMIC DNA]</scope>
</reference>
<dbReference type="EMBL" id="OU466859">
    <property type="protein sequence ID" value="CAH2053513.1"/>
    <property type="molecule type" value="Genomic_DNA"/>
</dbReference>
<sequence length="72" mass="7834">GSGGGGSSGETKRTCVDCGTFRTPLWRGGPAGPKVRSRKPQTSSNLLDHWFIGSAQRDREIASEYDQMIYSQ</sequence>
<accession>A0AAU9S281</accession>
<evidence type="ECO:0000259" key="5">
    <source>
        <dbReference type="PROSITE" id="PS50114"/>
    </source>
</evidence>
<keyword evidence="2" id="KW-0238">DNA-binding</keyword>
<dbReference type="AlphaFoldDB" id="A0AAU9S281"/>
<keyword evidence="3" id="KW-0804">Transcription</keyword>
<keyword evidence="4" id="KW-0479">Metal-binding</keyword>
<dbReference type="GO" id="GO:0006355">
    <property type="term" value="P:regulation of DNA-templated transcription"/>
    <property type="evidence" value="ECO:0007669"/>
    <property type="project" value="InterPro"/>
</dbReference>
<feature type="domain" description="GATA-type" evidence="5">
    <location>
        <begin position="9"/>
        <end position="32"/>
    </location>
</feature>
<evidence type="ECO:0000256" key="3">
    <source>
        <dbReference type="ARBA" id="ARBA00023163"/>
    </source>
</evidence>
<evidence type="ECO:0000313" key="7">
    <source>
        <dbReference type="Proteomes" id="UP000836841"/>
    </source>
</evidence>
<evidence type="ECO:0000313" key="6">
    <source>
        <dbReference type="EMBL" id="CAH2053513.1"/>
    </source>
</evidence>
<gene>
    <name evidence="6" type="ORF">TAV2_LOCUS9422</name>
</gene>
<keyword evidence="1" id="KW-0805">Transcription regulation</keyword>
<dbReference type="Gene3D" id="3.30.50.10">
    <property type="entry name" value="Erythroid Transcription Factor GATA-1, subunit A"/>
    <property type="match status" value="1"/>
</dbReference>
<keyword evidence="4" id="KW-0863">Zinc-finger</keyword>
<keyword evidence="4" id="KW-0862">Zinc</keyword>
<dbReference type="Proteomes" id="UP000836841">
    <property type="component" value="Chromosome 3"/>
</dbReference>
<dbReference type="GO" id="GO:0043565">
    <property type="term" value="F:sequence-specific DNA binding"/>
    <property type="evidence" value="ECO:0007669"/>
    <property type="project" value="InterPro"/>
</dbReference>
<feature type="non-terminal residue" evidence="6">
    <location>
        <position position="1"/>
    </location>
</feature>
<evidence type="ECO:0000256" key="4">
    <source>
        <dbReference type="PROSITE-ProRule" id="PRU00094"/>
    </source>
</evidence>
<evidence type="ECO:0000256" key="2">
    <source>
        <dbReference type="ARBA" id="ARBA00023125"/>
    </source>
</evidence>
<dbReference type="InterPro" id="IPR013088">
    <property type="entry name" value="Znf_NHR/GATA"/>
</dbReference>
<evidence type="ECO:0000256" key="1">
    <source>
        <dbReference type="ARBA" id="ARBA00023015"/>
    </source>
</evidence>
<protein>
    <recommendedName>
        <fullName evidence="5">GATA-type domain-containing protein</fullName>
    </recommendedName>
</protein>
<dbReference type="PROSITE" id="PS50114">
    <property type="entry name" value="GATA_ZN_FINGER_2"/>
    <property type="match status" value="1"/>
</dbReference>
<organism evidence="6 7">
    <name type="scientific">Thlaspi arvense</name>
    <name type="common">Field penny-cress</name>
    <dbReference type="NCBI Taxonomy" id="13288"/>
    <lineage>
        <taxon>Eukaryota</taxon>
        <taxon>Viridiplantae</taxon>
        <taxon>Streptophyta</taxon>
        <taxon>Embryophyta</taxon>
        <taxon>Tracheophyta</taxon>
        <taxon>Spermatophyta</taxon>
        <taxon>Magnoliopsida</taxon>
        <taxon>eudicotyledons</taxon>
        <taxon>Gunneridae</taxon>
        <taxon>Pentapetalae</taxon>
        <taxon>rosids</taxon>
        <taxon>malvids</taxon>
        <taxon>Brassicales</taxon>
        <taxon>Brassicaceae</taxon>
        <taxon>Thlaspideae</taxon>
        <taxon>Thlaspi</taxon>
    </lineage>
</organism>
<dbReference type="GO" id="GO:0008270">
    <property type="term" value="F:zinc ion binding"/>
    <property type="evidence" value="ECO:0007669"/>
    <property type="project" value="UniProtKB-KW"/>
</dbReference>
<proteinExistence type="predicted"/>
<dbReference type="SUPFAM" id="SSF57716">
    <property type="entry name" value="Glucocorticoid receptor-like (DNA-binding domain)"/>
    <property type="match status" value="1"/>
</dbReference>
<name>A0AAU9S281_THLAR</name>
<keyword evidence="7" id="KW-1185">Reference proteome</keyword>